<reference evidence="1" key="1">
    <citation type="submission" date="2018-02" db="EMBL/GenBank/DDBJ databases">
        <authorList>
            <person name="Cohen D.B."/>
            <person name="Kent A.D."/>
        </authorList>
    </citation>
    <scope>NUCLEOTIDE SEQUENCE</scope>
</reference>
<sequence length="173" mass="20428">MEATTQEFPLELTKIQESNEILEVEEQSKIQGAEVTLDEPMKAQEVEESTKIDEQYNFQDPNAWKLYLWLQRFLEKESLKDDIESRPIYGEITFMYIGPIVKEKFMHIRVKISLSFWLMGRSPLMKFPYMNLEDKICLEGEGNVMTRISMHQRYMGGGIPWDGVLGCRTRWVY</sequence>
<name>A0A2N9H9Q6_FAGSY</name>
<proteinExistence type="predicted"/>
<accession>A0A2N9H9Q6</accession>
<dbReference type="EMBL" id="OIVN01003424">
    <property type="protein sequence ID" value="SPD11126.1"/>
    <property type="molecule type" value="Genomic_DNA"/>
</dbReference>
<evidence type="ECO:0000313" key="1">
    <source>
        <dbReference type="EMBL" id="SPD11126.1"/>
    </source>
</evidence>
<gene>
    <name evidence="1" type="ORF">FSB_LOCUS39008</name>
</gene>
<protein>
    <submittedName>
        <fullName evidence="1">Uncharacterized protein</fullName>
    </submittedName>
</protein>
<dbReference type="AlphaFoldDB" id="A0A2N9H9Q6"/>
<organism evidence="1">
    <name type="scientific">Fagus sylvatica</name>
    <name type="common">Beechnut</name>
    <dbReference type="NCBI Taxonomy" id="28930"/>
    <lineage>
        <taxon>Eukaryota</taxon>
        <taxon>Viridiplantae</taxon>
        <taxon>Streptophyta</taxon>
        <taxon>Embryophyta</taxon>
        <taxon>Tracheophyta</taxon>
        <taxon>Spermatophyta</taxon>
        <taxon>Magnoliopsida</taxon>
        <taxon>eudicotyledons</taxon>
        <taxon>Gunneridae</taxon>
        <taxon>Pentapetalae</taxon>
        <taxon>rosids</taxon>
        <taxon>fabids</taxon>
        <taxon>Fagales</taxon>
        <taxon>Fagaceae</taxon>
        <taxon>Fagus</taxon>
    </lineage>
</organism>